<proteinExistence type="predicted"/>
<dbReference type="InterPro" id="IPR000306">
    <property type="entry name" value="Znf_FYVE"/>
</dbReference>
<protein>
    <recommendedName>
        <fullName evidence="4">Phosphatidylinositol-3,5-bisphosphate 3-phosphatase</fullName>
    </recommendedName>
</protein>
<keyword evidence="1" id="KW-0479">Metal-binding</keyword>
<evidence type="ECO:0000259" key="8">
    <source>
        <dbReference type="PROSITE" id="PS51339"/>
    </source>
</evidence>
<evidence type="ECO:0000256" key="5">
    <source>
        <dbReference type="PROSITE-ProRule" id="PRU00091"/>
    </source>
</evidence>
<accession>A0A8D9FFS8</accession>
<evidence type="ECO:0000256" key="4">
    <source>
        <dbReference type="ARBA" id="ARBA00032571"/>
    </source>
</evidence>
<dbReference type="SMART" id="SM00064">
    <property type="entry name" value="FYVE"/>
    <property type="match status" value="1"/>
</dbReference>
<dbReference type="InterPro" id="IPR017455">
    <property type="entry name" value="Znf_FYVE-rel"/>
</dbReference>
<dbReference type="Gene3D" id="3.30.40.10">
    <property type="entry name" value="Zinc/RING finger domain, C3HC4 (zinc finger)"/>
    <property type="match status" value="1"/>
</dbReference>
<evidence type="ECO:0000256" key="3">
    <source>
        <dbReference type="ARBA" id="ARBA00022833"/>
    </source>
</evidence>
<evidence type="ECO:0000259" key="7">
    <source>
        <dbReference type="PROSITE" id="PS50178"/>
    </source>
</evidence>
<feature type="domain" description="Myotubularin phosphatase" evidence="8">
    <location>
        <begin position="1"/>
        <end position="38"/>
    </location>
</feature>
<keyword evidence="2 5" id="KW-0863">Zinc-finger</keyword>
<dbReference type="EMBL" id="HBUF01104675">
    <property type="protein sequence ID" value="CAG6638905.1"/>
    <property type="molecule type" value="Transcribed_RNA"/>
</dbReference>
<dbReference type="EMBL" id="HBUF01663957">
    <property type="protein sequence ID" value="CAG6789223.1"/>
    <property type="molecule type" value="Transcribed_RNA"/>
</dbReference>
<evidence type="ECO:0000256" key="2">
    <source>
        <dbReference type="ARBA" id="ARBA00022771"/>
    </source>
</evidence>
<dbReference type="InterPro" id="IPR011011">
    <property type="entry name" value="Znf_FYVE_PHD"/>
</dbReference>
<evidence type="ECO:0000256" key="1">
    <source>
        <dbReference type="ARBA" id="ARBA00022723"/>
    </source>
</evidence>
<dbReference type="PROSITE" id="PS51339">
    <property type="entry name" value="PPASE_MYOTUBULARIN"/>
    <property type="match status" value="1"/>
</dbReference>
<dbReference type="AlphaFoldDB" id="A0A8D9FFS8"/>
<organism evidence="9">
    <name type="scientific">Cacopsylla melanoneura</name>
    <dbReference type="NCBI Taxonomy" id="428564"/>
    <lineage>
        <taxon>Eukaryota</taxon>
        <taxon>Metazoa</taxon>
        <taxon>Ecdysozoa</taxon>
        <taxon>Arthropoda</taxon>
        <taxon>Hexapoda</taxon>
        <taxon>Insecta</taxon>
        <taxon>Pterygota</taxon>
        <taxon>Neoptera</taxon>
        <taxon>Paraneoptera</taxon>
        <taxon>Hemiptera</taxon>
        <taxon>Sternorrhyncha</taxon>
        <taxon>Psylloidea</taxon>
        <taxon>Psyllidae</taxon>
        <taxon>Psyllinae</taxon>
        <taxon>Cacopsylla</taxon>
    </lineage>
</organism>
<dbReference type="SUPFAM" id="SSF57903">
    <property type="entry name" value="FYVE/PHD zinc finger"/>
    <property type="match status" value="1"/>
</dbReference>
<evidence type="ECO:0000256" key="6">
    <source>
        <dbReference type="SAM" id="MobiDB-lite"/>
    </source>
</evidence>
<keyword evidence="3" id="KW-0862">Zinc</keyword>
<dbReference type="InterPro" id="IPR010569">
    <property type="entry name" value="Myotubularin-like_Pase_dom"/>
</dbReference>
<evidence type="ECO:0000313" key="9">
    <source>
        <dbReference type="EMBL" id="CAG6789223.1"/>
    </source>
</evidence>
<reference evidence="9" key="1">
    <citation type="submission" date="2021-05" db="EMBL/GenBank/DDBJ databases">
        <authorList>
            <person name="Alioto T."/>
            <person name="Alioto T."/>
            <person name="Gomez Garrido J."/>
        </authorList>
    </citation>
    <scope>NUCLEOTIDE SEQUENCE</scope>
</reference>
<dbReference type="GO" id="GO:0008270">
    <property type="term" value="F:zinc ion binding"/>
    <property type="evidence" value="ECO:0007669"/>
    <property type="project" value="UniProtKB-KW"/>
</dbReference>
<dbReference type="EMBL" id="HBUF01104677">
    <property type="protein sequence ID" value="CAG6638907.1"/>
    <property type="molecule type" value="Transcribed_RNA"/>
</dbReference>
<sequence>MANNMADYINPLYSPDAYPDFIRPDLSPQNIRFWRGMYCRFENGVHPKENLADVLLATRDHTSSLDDHVKFLQKRIFSFKQTLSKKCEQVKNGVRELKNNRIEEAQLPPAPSLPAEVTPSLPAVEKKTNDNQINESLLATRLSMNSLSEGLEEGEREGGRRVVENGQHPLNPAAVATAPVEEKGNGAATAPEQENGQGDDVTCDYECNGIEALLDEEINSIAIDWKPVNNINQCQCSTPFDHFTRKYHCFKCGDVLCFDCIGDKSQLPGHLTRTDSIVCKTCLEPTPSQTQTKWYT</sequence>
<feature type="domain" description="FYVE-type" evidence="7">
    <location>
        <begin position="236"/>
        <end position="287"/>
    </location>
</feature>
<dbReference type="EMBL" id="HBUF01368184">
    <property type="protein sequence ID" value="CAG6724736.1"/>
    <property type="molecule type" value="Transcribed_RNA"/>
</dbReference>
<dbReference type="PROSITE" id="PS50178">
    <property type="entry name" value="ZF_FYVE"/>
    <property type="match status" value="1"/>
</dbReference>
<dbReference type="EMBL" id="HBUF01368185">
    <property type="protein sequence ID" value="CAG6724737.1"/>
    <property type="molecule type" value="Transcribed_RNA"/>
</dbReference>
<feature type="region of interest" description="Disordered" evidence="6">
    <location>
        <begin position="148"/>
        <end position="167"/>
    </location>
</feature>
<dbReference type="Pfam" id="PF01363">
    <property type="entry name" value="FYVE"/>
    <property type="match status" value="1"/>
</dbReference>
<name>A0A8D9FFS8_9HEMI</name>
<dbReference type="InterPro" id="IPR013083">
    <property type="entry name" value="Znf_RING/FYVE/PHD"/>
</dbReference>